<dbReference type="EMBL" id="MN739209">
    <property type="protein sequence ID" value="QHS93776.1"/>
    <property type="molecule type" value="Genomic_DNA"/>
</dbReference>
<sequence>MSRTPTIAQVILVNAQGQTLSVREDCKIDRLNPRAPFDVRQGRQTIDVKANQPLVLNLVPRTEDWQVLFRAFYDEPTFESLLSPLQSGMQLTSNITKHTGNTYLYVQTPHKKWRKGLKRLLTRLKAPTRIDEKHRQSLLRCLDKSGVKFYSQPQSEITSMGLDLRKLVIGTWLKQVLQMAAVIGAPIGTHYLMKYYQDPRMQSAFDEIDVMIKLADPALKRRLKEAKAREMLLRQKHGIRR</sequence>
<name>A0A6C0BNK5_9ZZZZ</name>
<evidence type="ECO:0000313" key="1">
    <source>
        <dbReference type="EMBL" id="QHS93776.1"/>
    </source>
</evidence>
<proteinExistence type="predicted"/>
<protein>
    <submittedName>
        <fullName evidence="1">Uncharacterized protein</fullName>
    </submittedName>
</protein>
<accession>A0A6C0BNK5</accession>
<dbReference type="AlphaFoldDB" id="A0A6C0BNK5"/>
<reference evidence="1" key="1">
    <citation type="journal article" date="2020" name="Nature">
        <title>Giant virus diversity and host interactions through global metagenomics.</title>
        <authorList>
            <person name="Schulz F."/>
            <person name="Roux S."/>
            <person name="Paez-Espino D."/>
            <person name="Jungbluth S."/>
            <person name="Walsh D.A."/>
            <person name="Denef V.J."/>
            <person name="McMahon K.D."/>
            <person name="Konstantinidis K.T."/>
            <person name="Eloe-Fadrosh E.A."/>
            <person name="Kyrpides N.C."/>
            <person name="Woyke T."/>
        </authorList>
    </citation>
    <scope>NUCLEOTIDE SEQUENCE</scope>
    <source>
        <strain evidence="1">GVMAG-M-3300018080-19</strain>
    </source>
</reference>
<organism evidence="1">
    <name type="scientific">viral metagenome</name>
    <dbReference type="NCBI Taxonomy" id="1070528"/>
    <lineage>
        <taxon>unclassified sequences</taxon>
        <taxon>metagenomes</taxon>
        <taxon>organismal metagenomes</taxon>
    </lineage>
</organism>